<keyword evidence="7" id="KW-1133">Transmembrane helix</keyword>
<dbReference type="GO" id="GO:0016746">
    <property type="term" value="F:acyltransferase activity"/>
    <property type="evidence" value="ECO:0007669"/>
    <property type="project" value="UniProtKB-KW"/>
</dbReference>
<keyword evidence="2" id="KW-1003">Cell membrane</keyword>
<dbReference type="CDD" id="cd07984">
    <property type="entry name" value="LPLAT_LABLAT-like"/>
    <property type="match status" value="1"/>
</dbReference>
<dbReference type="RefSeq" id="WP_013046007.1">
    <property type="nucleotide sequence ID" value="NC_014010.1"/>
</dbReference>
<evidence type="ECO:0000256" key="2">
    <source>
        <dbReference type="ARBA" id="ARBA00022475"/>
    </source>
</evidence>
<evidence type="ECO:0000256" key="5">
    <source>
        <dbReference type="ARBA" id="ARBA00023136"/>
    </source>
</evidence>
<dbReference type="AlphaFoldDB" id="D5BSY1"/>
<keyword evidence="6 8" id="KW-0012">Acyltransferase</keyword>
<comment type="subcellular location">
    <subcellularLocation>
        <location evidence="1">Cell inner membrane</location>
    </subcellularLocation>
</comment>
<reference evidence="8 9" key="1">
    <citation type="journal article" date="2010" name="J. Bacteriol.">
        <title>Complete genome sequence of "Candidatus Puniceispirillum marinum" IMCC1322, a representative of the SAR116 clade in the Alphaproteobacteria.</title>
        <authorList>
            <person name="Oh H.M."/>
            <person name="Kwon K.K."/>
            <person name="Kang I."/>
            <person name="Kang S.G."/>
            <person name="Lee J.H."/>
            <person name="Kim S.J."/>
            <person name="Cho J.C."/>
        </authorList>
    </citation>
    <scope>NUCLEOTIDE SEQUENCE [LARGE SCALE GENOMIC DNA]</scope>
    <source>
        <strain evidence="8 9">IMCC1322</strain>
    </source>
</reference>
<dbReference type="Pfam" id="PF03279">
    <property type="entry name" value="Lip_A_acyltrans"/>
    <property type="match status" value="1"/>
</dbReference>
<dbReference type="KEGG" id="apb:SAR116_1135"/>
<dbReference type="InterPro" id="IPR004960">
    <property type="entry name" value="LipA_acyltrans"/>
</dbReference>
<dbReference type="STRING" id="488538.SAR116_1135"/>
<dbReference type="PANTHER" id="PTHR30606">
    <property type="entry name" value="LIPID A BIOSYNTHESIS LAUROYL ACYLTRANSFERASE"/>
    <property type="match status" value="1"/>
</dbReference>
<dbReference type="GO" id="GO:0005886">
    <property type="term" value="C:plasma membrane"/>
    <property type="evidence" value="ECO:0007669"/>
    <property type="project" value="UniProtKB-SubCell"/>
</dbReference>
<evidence type="ECO:0000313" key="9">
    <source>
        <dbReference type="Proteomes" id="UP000007460"/>
    </source>
</evidence>
<feature type="transmembrane region" description="Helical" evidence="7">
    <location>
        <begin position="12"/>
        <end position="30"/>
    </location>
</feature>
<name>D5BSY1_PUNMI</name>
<dbReference type="EMBL" id="CP001751">
    <property type="protein sequence ID" value="ADE39378.1"/>
    <property type="molecule type" value="Genomic_DNA"/>
</dbReference>
<evidence type="ECO:0000256" key="4">
    <source>
        <dbReference type="ARBA" id="ARBA00022679"/>
    </source>
</evidence>
<keyword evidence="7" id="KW-0812">Transmembrane</keyword>
<dbReference type="GO" id="GO:0009247">
    <property type="term" value="P:glycolipid biosynthetic process"/>
    <property type="evidence" value="ECO:0007669"/>
    <property type="project" value="UniProtKB-ARBA"/>
</dbReference>
<accession>D5BSY1</accession>
<evidence type="ECO:0000313" key="8">
    <source>
        <dbReference type="EMBL" id="ADE39378.1"/>
    </source>
</evidence>
<evidence type="ECO:0000256" key="3">
    <source>
        <dbReference type="ARBA" id="ARBA00022519"/>
    </source>
</evidence>
<keyword evidence="5 7" id="KW-0472">Membrane</keyword>
<dbReference type="PANTHER" id="PTHR30606:SF9">
    <property type="entry name" value="LIPID A BIOSYNTHESIS LAUROYLTRANSFERASE"/>
    <property type="match status" value="1"/>
</dbReference>
<dbReference type="eggNOG" id="COG1560">
    <property type="taxonomic scope" value="Bacteria"/>
</dbReference>
<gene>
    <name evidence="8" type="ordered locus">SAR116_1135</name>
</gene>
<keyword evidence="3" id="KW-0997">Cell inner membrane</keyword>
<dbReference type="Proteomes" id="UP000007460">
    <property type="component" value="Chromosome"/>
</dbReference>
<dbReference type="OrthoDB" id="9801955at2"/>
<evidence type="ECO:0000256" key="6">
    <source>
        <dbReference type="ARBA" id="ARBA00023315"/>
    </source>
</evidence>
<sequence>MSDPLPKVILRLIRQIIFWPLEALLVFILFGTARILPVAIASVCMGLVMSLLGPLTPWHKRARRNLVYAMPHLSYAKQSQILRGMWMNLGRVIGEYPHINKLVDKGYVEFIGQEHIRDVETGGFLISAHMSNWELGPFAARSVGKKVAAIYRPLNNPFLAGLLARRQRTFGGEMFPKGREAALGMISAIRKKQFMCLLIDQKLREGMAVPFFGHPANTPIGHIKVAIKKKVPIFYVQMVRISGCHFRLTISPVIDLPDHDDDDSVLEAATAINKTIEDWITQHPEQWFWPHRRWTKDI</sequence>
<keyword evidence="9" id="KW-1185">Reference proteome</keyword>
<evidence type="ECO:0000256" key="7">
    <source>
        <dbReference type="SAM" id="Phobius"/>
    </source>
</evidence>
<keyword evidence="4 8" id="KW-0808">Transferase</keyword>
<proteinExistence type="predicted"/>
<feature type="transmembrane region" description="Helical" evidence="7">
    <location>
        <begin position="36"/>
        <end position="55"/>
    </location>
</feature>
<organism evidence="8 9">
    <name type="scientific">Puniceispirillum marinum (strain IMCC1322)</name>
    <dbReference type="NCBI Taxonomy" id="488538"/>
    <lineage>
        <taxon>Bacteria</taxon>
        <taxon>Pseudomonadati</taxon>
        <taxon>Pseudomonadota</taxon>
        <taxon>Alphaproteobacteria</taxon>
        <taxon>Candidatus Puniceispirillales</taxon>
        <taxon>Candidatus Puniceispirillaceae</taxon>
        <taxon>Candidatus Puniceispirillum</taxon>
    </lineage>
</organism>
<dbReference type="HOGENOM" id="CLU_049421_4_2_5"/>
<evidence type="ECO:0000256" key="1">
    <source>
        <dbReference type="ARBA" id="ARBA00004533"/>
    </source>
</evidence>
<protein>
    <submittedName>
        <fullName evidence="8">Lauroyl/myristoyl acyltransferase</fullName>
        <ecNumber evidence="8">2.3.1.-</ecNumber>
    </submittedName>
</protein>
<dbReference type="EC" id="2.3.1.-" evidence="8"/>